<keyword evidence="1" id="KW-0805">Transcription regulation</keyword>
<dbReference type="InterPro" id="IPR028978">
    <property type="entry name" value="Chorismate_lyase_/UTRA_dom_sf"/>
</dbReference>
<evidence type="ECO:0000256" key="1">
    <source>
        <dbReference type="ARBA" id="ARBA00023015"/>
    </source>
</evidence>
<evidence type="ECO:0000259" key="4">
    <source>
        <dbReference type="PROSITE" id="PS50949"/>
    </source>
</evidence>
<dbReference type="PANTHER" id="PTHR44846">
    <property type="entry name" value="MANNOSYL-D-GLYCERATE TRANSPORT/METABOLISM SYSTEM REPRESSOR MNGR-RELATED"/>
    <property type="match status" value="1"/>
</dbReference>
<dbReference type="Pfam" id="PF07702">
    <property type="entry name" value="UTRA"/>
    <property type="match status" value="1"/>
</dbReference>
<dbReference type="SMART" id="SM00866">
    <property type="entry name" value="UTRA"/>
    <property type="match status" value="1"/>
</dbReference>
<dbReference type="FunFam" id="1.10.10.10:FF:000079">
    <property type="entry name" value="GntR family transcriptional regulator"/>
    <property type="match status" value="1"/>
</dbReference>
<name>A0A644Z252_9ZZZZ</name>
<feature type="domain" description="HTH gntR-type" evidence="4">
    <location>
        <begin position="18"/>
        <end position="86"/>
    </location>
</feature>
<dbReference type="AlphaFoldDB" id="A0A644Z252"/>
<dbReference type="GO" id="GO:0003677">
    <property type="term" value="F:DNA binding"/>
    <property type="evidence" value="ECO:0007669"/>
    <property type="project" value="UniProtKB-KW"/>
</dbReference>
<dbReference type="Gene3D" id="3.40.1410.10">
    <property type="entry name" value="Chorismate lyase-like"/>
    <property type="match status" value="1"/>
</dbReference>
<keyword evidence="3" id="KW-0804">Transcription</keyword>
<dbReference type="PROSITE" id="PS50949">
    <property type="entry name" value="HTH_GNTR"/>
    <property type="match status" value="1"/>
</dbReference>
<gene>
    <name evidence="5" type="primary">yvoA_17</name>
    <name evidence="5" type="ORF">SDC9_81274</name>
</gene>
<proteinExistence type="predicted"/>
<dbReference type="Pfam" id="PF00392">
    <property type="entry name" value="GntR"/>
    <property type="match status" value="1"/>
</dbReference>
<dbReference type="InterPro" id="IPR036388">
    <property type="entry name" value="WH-like_DNA-bd_sf"/>
</dbReference>
<comment type="caution">
    <text evidence="5">The sequence shown here is derived from an EMBL/GenBank/DDBJ whole genome shotgun (WGS) entry which is preliminary data.</text>
</comment>
<dbReference type="CDD" id="cd07377">
    <property type="entry name" value="WHTH_GntR"/>
    <property type="match status" value="1"/>
</dbReference>
<sequence length="251" mass="28067">MTTDIEPMATGLARDSAVPLYAQLEEIFRAQIAGGQWAPGDRIPSENELNRIFNVSRMTVRGVLTRLVEDGLLVRVAGKGTFVAKKKIETSSPAYRGVREQLESLGYQTTTRLIRSTRTTPSPSVQEHLRLADGEDVFTVERVRSADGLPISLHHSFVPYRLAPTLDQHDLTSHQLCVILDEHYNLAMKHVDEKLESVSATTEVARQLKLSRGDPVLLLEDLIFDASGTPYEYSKILFRGDKVQISFSFDL</sequence>
<organism evidence="5">
    <name type="scientific">bioreactor metagenome</name>
    <dbReference type="NCBI Taxonomy" id="1076179"/>
    <lineage>
        <taxon>unclassified sequences</taxon>
        <taxon>metagenomes</taxon>
        <taxon>ecological metagenomes</taxon>
    </lineage>
</organism>
<evidence type="ECO:0000256" key="2">
    <source>
        <dbReference type="ARBA" id="ARBA00023125"/>
    </source>
</evidence>
<dbReference type="InterPro" id="IPR000524">
    <property type="entry name" value="Tscrpt_reg_HTH_GntR"/>
</dbReference>
<dbReference type="SUPFAM" id="SSF64288">
    <property type="entry name" value="Chorismate lyase-like"/>
    <property type="match status" value="1"/>
</dbReference>
<dbReference type="PRINTS" id="PR00035">
    <property type="entry name" value="HTHGNTR"/>
</dbReference>
<dbReference type="SMART" id="SM00345">
    <property type="entry name" value="HTH_GNTR"/>
    <property type="match status" value="1"/>
</dbReference>
<keyword evidence="2" id="KW-0238">DNA-binding</keyword>
<dbReference type="InterPro" id="IPR036390">
    <property type="entry name" value="WH_DNA-bd_sf"/>
</dbReference>
<dbReference type="InterPro" id="IPR050679">
    <property type="entry name" value="Bact_HTH_transcr_reg"/>
</dbReference>
<evidence type="ECO:0000313" key="5">
    <source>
        <dbReference type="EMBL" id="MPM34687.1"/>
    </source>
</evidence>
<dbReference type="EMBL" id="VSSQ01007048">
    <property type="protein sequence ID" value="MPM34687.1"/>
    <property type="molecule type" value="Genomic_DNA"/>
</dbReference>
<dbReference type="SUPFAM" id="SSF46785">
    <property type="entry name" value="Winged helix' DNA-binding domain"/>
    <property type="match status" value="1"/>
</dbReference>
<dbReference type="InterPro" id="IPR011663">
    <property type="entry name" value="UTRA"/>
</dbReference>
<accession>A0A644Z252</accession>
<reference evidence="5" key="1">
    <citation type="submission" date="2019-08" db="EMBL/GenBank/DDBJ databases">
        <authorList>
            <person name="Kucharzyk K."/>
            <person name="Murdoch R.W."/>
            <person name="Higgins S."/>
            <person name="Loffler F."/>
        </authorList>
    </citation>
    <scope>NUCLEOTIDE SEQUENCE</scope>
</reference>
<protein>
    <submittedName>
        <fullName evidence="5">HTH-type transcriptional repressor YvoA</fullName>
    </submittedName>
</protein>
<evidence type="ECO:0000256" key="3">
    <source>
        <dbReference type="ARBA" id="ARBA00023163"/>
    </source>
</evidence>
<dbReference type="GO" id="GO:0003700">
    <property type="term" value="F:DNA-binding transcription factor activity"/>
    <property type="evidence" value="ECO:0007669"/>
    <property type="project" value="InterPro"/>
</dbReference>
<dbReference type="GO" id="GO:0045892">
    <property type="term" value="P:negative regulation of DNA-templated transcription"/>
    <property type="evidence" value="ECO:0007669"/>
    <property type="project" value="TreeGrafter"/>
</dbReference>
<dbReference type="PANTHER" id="PTHR44846:SF1">
    <property type="entry name" value="MANNOSYL-D-GLYCERATE TRANSPORT_METABOLISM SYSTEM REPRESSOR MNGR-RELATED"/>
    <property type="match status" value="1"/>
</dbReference>
<dbReference type="Gene3D" id="1.10.10.10">
    <property type="entry name" value="Winged helix-like DNA-binding domain superfamily/Winged helix DNA-binding domain"/>
    <property type="match status" value="1"/>
</dbReference>